<comment type="caution">
    <text evidence="9">Lacks conserved residue(s) required for the propagation of feature annotation.</text>
</comment>
<dbReference type="SUPFAM" id="SSF52540">
    <property type="entry name" value="P-loop containing nucleoside triphosphate hydrolases"/>
    <property type="match status" value="1"/>
</dbReference>
<evidence type="ECO:0000256" key="2">
    <source>
        <dbReference type="ARBA" id="ARBA00022801"/>
    </source>
</evidence>
<comment type="caution">
    <text evidence="12">The sequence shown here is derived from an EMBL/GenBank/DDBJ whole genome shotgun (WGS) entry which is preliminary data.</text>
</comment>
<reference evidence="12 13" key="1">
    <citation type="submission" date="2015-01" db="EMBL/GenBank/DDBJ databases">
        <title>Lifestyle Evolution in Cyanobacterial Symbionts of Sponges.</title>
        <authorList>
            <person name="Burgsdorf I."/>
            <person name="Slaby B.M."/>
            <person name="Handley K.M."/>
            <person name="Haber M."/>
            <person name="Blom J."/>
            <person name="Marshall C.W."/>
            <person name="Gilbert J.A."/>
            <person name="Hentschel U."/>
            <person name="Steindler L."/>
        </authorList>
    </citation>
    <scope>NUCLEOTIDE SEQUENCE [LARGE SCALE GENOMIC DNA]</scope>
    <source>
        <strain evidence="12">142</strain>
    </source>
</reference>
<gene>
    <name evidence="12" type="ORF">TH68_07865</name>
</gene>
<dbReference type="InterPro" id="IPR014017">
    <property type="entry name" value="DNA_helicase_UvrD-like_C"/>
</dbReference>
<evidence type="ECO:0000256" key="9">
    <source>
        <dbReference type="PROSITE-ProRule" id="PRU00560"/>
    </source>
</evidence>
<dbReference type="PANTHER" id="PTHR11070">
    <property type="entry name" value="UVRD / RECB / PCRA DNA HELICASE FAMILY MEMBER"/>
    <property type="match status" value="1"/>
</dbReference>
<proteinExistence type="predicted"/>
<evidence type="ECO:0000256" key="5">
    <source>
        <dbReference type="ARBA" id="ARBA00023235"/>
    </source>
</evidence>
<dbReference type="EC" id="5.6.2.4" evidence="7"/>
<dbReference type="InterPro" id="IPR027417">
    <property type="entry name" value="P-loop_NTPase"/>
</dbReference>
<dbReference type="GO" id="GO:0005524">
    <property type="term" value="F:ATP binding"/>
    <property type="evidence" value="ECO:0007669"/>
    <property type="project" value="UniProtKB-UniRule"/>
</dbReference>
<evidence type="ECO:0000256" key="4">
    <source>
        <dbReference type="ARBA" id="ARBA00022840"/>
    </source>
</evidence>
<dbReference type="InterPro" id="IPR014016">
    <property type="entry name" value="UvrD-like_ATP-bd"/>
</dbReference>
<dbReference type="Gene3D" id="1.10.486.10">
    <property type="entry name" value="PCRA, domain 4"/>
    <property type="match status" value="1"/>
</dbReference>
<dbReference type="Proteomes" id="UP000035054">
    <property type="component" value="Unassembled WGS sequence"/>
</dbReference>
<evidence type="ECO:0000256" key="1">
    <source>
        <dbReference type="ARBA" id="ARBA00022741"/>
    </source>
</evidence>
<evidence type="ECO:0000256" key="6">
    <source>
        <dbReference type="ARBA" id="ARBA00034617"/>
    </source>
</evidence>
<protein>
    <recommendedName>
        <fullName evidence="7">DNA 3'-5' helicase</fullName>
        <ecNumber evidence="7">5.6.2.4</ecNumber>
    </recommendedName>
</protein>
<dbReference type="Gene3D" id="3.40.50.300">
    <property type="entry name" value="P-loop containing nucleotide triphosphate hydrolases"/>
    <property type="match status" value="2"/>
</dbReference>
<evidence type="ECO:0000256" key="3">
    <source>
        <dbReference type="ARBA" id="ARBA00022806"/>
    </source>
</evidence>
<evidence type="ECO:0000259" key="10">
    <source>
        <dbReference type="PROSITE" id="PS51198"/>
    </source>
</evidence>
<dbReference type="GO" id="GO:0016787">
    <property type="term" value="F:hydrolase activity"/>
    <property type="evidence" value="ECO:0007669"/>
    <property type="project" value="UniProtKB-UniRule"/>
</dbReference>
<dbReference type="GO" id="GO:0000725">
    <property type="term" value="P:recombinational repair"/>
    <property type="evidence" value="ECO:0007669"/>
    <property type="project" value="TreeGrafter"/>
</dbReference>
<evidence type="ECO:0000256" key="8">
    <source>
        <dbReference type="ARBA" id="ARBA00048988"/>
    </source>
</evidence>
<feature type="domain" description="UvrD-like helicase ATP-binding" evidence="10">
    <location>
        <begin position="1"/>
        <end position="197"/>
    </location>
</feature>
<dbReference type="PROSITE" id="PS51217">
    <property type="entry name" value="UVRD_HELICASE_CTER"/>
    <property type="match status" value="1"/>
</dbReference>
<name>A0A6N3XBI9_9SYNE</name>
<evidence type="ECO:0000259" key="11">
    <source>
        <dbReference type="PROSITE" id="PS51217"/>
    </source>
</evidence>
<evidence type="ECO:0000313" key="13">
    <source>
        <dbReference type="Proteomes" id="UP000035054"/>
    </source>
</evidence>
<dbReference type="InterPro" id="IPR000212">
    <property type="entry name" value="DNA_helicase_UvrD/REP"/>
</dbReference>
<accession>A0A6N3XBI9</accession>
<comment type="catalytic activity">
    <reaction evidence="6">
        <text>Couples ATP hydrolysis with the unwinding of duplex DNA by translocating in the 3'-5' direction.</text>
        <dbReference type="EC" id="5.6.2.4"/>
    </reaction>
</comment>
<dbReference type="GO" id="GO:0003677">
    <property type="term" value="F:DNA binding"/>
    <property type="evidence" value="ECO:0007669"/>
    <property type="project" value="InterPro"/>
</dbReference>
<feature type="domain" description="UvrD-like helicase C-terminal" evidence="11">
    <location>
        <begin position="198"/>
        <end position="490"/>
    </location>
</feature>
<dbReference type="AlphaFoldDB" id="A0A6N3XBI9"/>
<organism evidence="12 13">
    <name type="scientific">Candidatus Synechococcus spongiarum 142</name>
    <dbReference type="NCBI Taxonomy" id="1608213"/>
    <lineage>
        <taxon>Bacteria</taxon>
        <taxon>Bacillati</taxon>
        <taxon>Cyanobacteriota</taxon>
        <taxon>Cyanophyceae</taxon>
        <taxon>Synechococcales</taxon>
        <taxon>Synechococcaceae</taxon>
        <taxon>Synechococcus</taxon>
    </lineage>
</organism>
<dbReference type="Pfam" id="PF00580">
    <property type="entry name" value="UvrD-helicase"/>
    <property type="match status" value="1"/>
</dbReference>
<dbReference type="PROSITE" id="PS51198">
    <property type="entry name" value="UVRD_HELICASE_ATP_BIND"/>
    <property type="match status" value="1"/>
</dbReference>
<sequence length="559" mass="63905">MLMNVIDAFKSLGFDHQRHTNYELFGQHLDYLENQNLMWHMEKQFNSLTKLGILQTMSTTGDSEVPKDDRREVYEAFFQFWCAASKQLISNATFTQEDQKYFAYLDERQKAEETKPLSGAVRTSHVFVDEFQDINPLDLNLVKAIMQRNRAMLTVVGDDDQAIYEWRGATPEYILNPGKFFEADFDTHVLDINYRSPANIVAHSKCLIEHNQRRVQKLMNASSQESASVNVKRTADMADALDYVCRVIDDSIAQGTSPAKVAVIGRKRSQIIPYQIHFARKDISFCTAEDLSVFLSETFKRLLNLIEIKIRASSRQRSSQVAKDVLQLCNLVKRYPLNKKDEYNVRKHLNVSRPTSVEASIDILAHYRGNLKGSNTDGQMSVTMAEAIRKFVAAETVRNTLLTLGADFEGLQTDMGKAEDDIFYTDPPFFQLAELASSYEDDYDQFIDDIERAKEQLVYTPPFSDEEQGKSANELWKRPVHLMTALRAKGKEFDTVVLLDTVDGIWPNQNANTSAQLEAERRVFYVAFTRARKRVVMLVSDHMGGRKLAISPYIEELGL</sequence>
<keyword evidence="3 9" id="KW-0347">Helicase</keyword>
<dbReference type="PANTHER" id="PTHR11070:SF2">
    <property type="entry name" value="ATP-DEPENDENT DNA HELICASE SRS2"/>
    <property type="match status" value="1"/>
</dbReference>
<dbReference type="EMBL" id="JXUO01000256">
    <property type="protein sequence ID" value="KKZ12138.1"/>
    <property type="molecule type" value="Genomic_DNA"/>
</dbReference>
<evidence type="ECO:0000256" key="7">
    <source>
        <dbReference type="ARBA" id="ARBA00034808"/>
    </source>
</evidence>
<keyword evidence="4 9" id="KW-0067">ATP-binding</keyword>
<keyword evidence="1 9" id="KW-0547">Nucleotide-binding</keyword>
<dbReference type="GO" id="GO:0043138">
    <property type="term" value="F:3'-5' DNA helicase activity"/>
    <property type="evidence" value="ECO:0007669"/>
    <property type="project" value="UniProtKB-EC"/>
</dbReference>
<dbReference type="Pfam" id="PF13361">
    <property type="entry name" value="UvrD_C"/>
    <property type="match status" value="1"/>
</dbReference>
<keyword evidence="5" id="KW-0413">Isomerase</keyword>
<evidence type="ECO:0000313" key="12">
    <source>
        <dbReference type="EMBL" id="KKZ12138.1"/>
    </source>
</evidence>
<keyword evidence="2 9" id="KW-0378">Hydrolase</keyword>
<comment type="catalytic activity">
    <reaction evidence="8">
        <text>ATP + H2O = ADP + phosphate + H(+)</text>
        <dbReference type="Rhea" id="RHEA:13065"/>
        <dbReference type="ChEBI" id="CHEBI:15377"/>
        <dbReference type="ChEBI" id="CHEBI:15378"/>
        <dbReference type="ChEBI" id="CHEBI:30616"/>
        <dbReference type="ChEBI" id="CHEBI:43474"/>
        <dbReference type="ChEBI" id="CHEBI:456216"/>
        <dbReference type="EC" id="5.6.2.4"/>
    </reaction>
</comment>